<sequence>MWRAGVNRILLFFFLLSVLFVLSVTNFKSVHSSLLTILLVIYFCFAPFGHIRRIMLFTNNSITFVQYSSALFHLTTNQPARTFDTPVPIHLPLRSKSITITIHCFRFVPCSGQSTGL</sequence>
<dbReference type="AlphaFoldDB" id="A0A2M4DH29"/>
<evidence type="ECO:0000313" key="2">
    <source>
        <dbReference type="EMBL" id="MBW76872.1"/>
    </source>
</evidence>
<reference evidence="2" key="1">
    <citation type="submission" date="2018-01" db="EMBL/GenBank/DDBJ databases">
        <title>An insight into the sialome of Amazonian anophelines.</title>
        <authorList>
            <person name="Ribeiro J.M."/>
            <person name="Scarpassa V."/>
            <person name="Calvo E."/>
        </authorList>
    </citation>
    <scope>NUCLEOTIDE SEQUENCE</scope>
</reference>
<keyword evidence="1" id="KW-1133">Transmembrane helix</keyword>
<dbReference type="EMBL" id="GGFL01012694">
    <property type="protein sequence ID" value="MBW76872.1"/>
    <property type="molecule type" value="Transcribed_RNA"/>
</dbReference>
<protein>
    <submittedName>
        <fullName evidence="2">Uncharacterized protein</fullName>
    </submittedName>
</protein>
<keyword evidence="1" id="KW-0472">Membrane</keyword>
<accession>A0A2M4DH29</accession>
<name>A0A2M4DH29_ANODA</name>
<evidence type="ECO:0000256" key="1">
    <source>
        <dbReference type="SAM" id="Phobius"/>
    </source>
</evidence>
<feature type="transmembrane region" description="Helical" evidence="1">
    <location>
        <begin position="33"/>
        <end position="51"/>
    </location>
</feature>
<keyword evidence="1" id="KW-0812">Transmembrane</keyword>
<organism evidence="2">
    <name type="scientific">Anopheles darlingi</name>
    <name type="common">Mosquito</name>
    <dbReference type="NCBI Taxonomy" id="43151"/>
    <lineage>
        <taxon>Eukaryota</taxon>
        <taxon>Metazoa</taxon>
        <taxon>Ecdysozoa</taxon>
        <taxon>Arthropoda</taxon>
        <taxon>Hexapoda</taxon>
        <taxon>Insecta</taxon>
        <taxon>Pterygota</taxon>
        <taxon>Neoptera</taxon>
        <taxon>Endopterygota</taxon>
        <taxon>Diptera</taxon>
        <taxon>Nematocera</taxon>
        <taxon>Culicoidea</taxon>
        <taxon>Culicidae</taxon>
        <taxon>Anophelinae</taxon>
        <taxon>Anopheles</taxon>
    </lineage>
</organism>
<proteinExistence type="predicted"/>